<feature type="domain" description="Polysaccharide pyruvyl transferase" evidence="1">
    <location>
        <begin position="40"/>
        <end position="294"/>
    </location>
</feature>
<evidence type="ECO:0000259" key="1">
    <source>
        <dbReference type="Pfam" id="PF04230"/>
    </source>
</evidence>
<gene>
    <name evidence="2" type="ORF">PAHA3_0169</name>
</gene>
<dbReference type="GO" id="GO:0016740">
    <property type="term" value="F:transferase activity"/>
    <property type="evidence" value="ECO:0007669"/>
    <property type="project" value="UniProtKB-KW"/>
</dbReference>
<protein>
    <submittedName>
        <fullName evidence="2">Polysaccharide pyruvyl transferase, YvfF</fullName>
    </submittedName>
</protein>
<dbReference type="Proteomes" id="UP000069697">
    <property type="component" value="Unassembled WGS sequence"/>
</dbReference>
<dbReference type="Pfam" id="PF04230">
    <property type="entry name" value="PS_pyruv_trans"/>
    <property type="match status" value="1"/>
</dbReference>
<accession>A0A117I057</accession>
<dbReference type="InterPro" id="IPR007345">
    <property type="entry name" value="Polysacch_pyruvyl_Trfase"/>
</dbReference>
<comment type="caution">
    <text evidence="2">The sequence shown here is derived from an EMBL/GenBank/DDBJ whole genome shotgun (WGS) entry which is preliminary data.</text>
</comment>
<organism evidence="2 3">
    <name type="scientific">Paenibacillus amylolyticus</name>
    <dbReference type="NCBI Taxonomy" id="1451"/>
    <lineage>
        <taxon>Bacteria</taxon>
        <taxon>Bacillati</taxon>
        <taxon>Bacillota</taxon>
        <taxon>Bacilli</taxon>
        <taxon>Bacillales</taxon>
        <taxon>Paenibacillaceae</taxon>
        <taxon>Paenibacillus</taxon>
    </lineage>
</organism>
<proteinExistence type="predicted"/>
<reference evidence="2 3" key="1">
    <citation type="journal article" date="2016" name="Genome Announc.">
        <title>Draft Genome Sequence of Paenibacillus amylolyticus Heshi-A3, Isolated from Fermented Rice Bran in a Japanese Fermented Seafood Dish.</title>
        <authorList>
            <person name="Akuzawa S."/>
            <person name="Nagaoka J."/>
            <person name="Kanekatsu M."/>
            <person name="Kubota E."/>
            <person name="Ohtake R."/>
            <person name="Suzuki T."/>
            <person name="Kanesaki Y."/>
        </authorList>
    </citation>
    <scope>NUCLEOTIDE SEQUENCE [LARGE SCALE GENOMIC DNA]</scope>
    <source>
        <strain evidence="2 3">Heshi-A3</strain>
    </source>
</reference>
<name>A0A117I057_PAEAM</name>
<evidence type="ECO:0000313" key="3">
    <source>
        <dbReference type="Proteomes" id="UP000069697"/>
    </source>
</evidence>
<sequence length="342" mass="39465">MLGTNNIHPMEELKGHLRQILKVIPPRTEIYYLDYPVHSNGGDLLIMKGTEAFFRDNDIQVRARYSILDCPLSLKVPEGITIVLHGGGNFGDLYPAHQKLRERMIAQHPNHRIVILPQTMFYKSDIELKKTAQVFNRHKDVHFFVRDTLSYEIASKEFQQTNVYLSPDMAHQLWPLKSKSQPTAEMLYFFRKDIEKTQNQVHYESVSGPKATFKDWETLYNRVDRKIIRMITSRLKSGKGSSFARWLWYKYSDRMVHTAIKEFNKYQTITTSRLHGHILACLLDQPNILLDNSYGKNSNYYAAWTKSNPAGRLESNQTSTYNKQTETGKGASTVVLSDGAAL</sequence>
<evidence type="ECO:0000313" key="2">
    <source>
        <dbReference type="EMBL" id="GAS80105.1"/>
    </source>
</evidence>
<reference evidence="3" key="2">
    <citation type="submission" date="2016-01" db="EMBL/GenBank/DDBJ databases">
        <title>Draft Genome Sequence of Paenibacillus amylolyticus Heshi-A3 that Was Isolated from Fermented Rice Bran with Aging Salted Mackerel, Which Was Named Heshiko as Traditional Fermented Seafood in Japan.</title>
        <authorList>
            <person name="Akuzawa S."/>
            <person name="Nakagawa J."/>
            <person name="Kanekatsu T."/>
            <person name="Kubota E."/>
            <person name="Ohtake R."/>
            <person name="Suzuki T."/>
            <person name="Kanesaki Y."/>
        </authorList>
    </citation>
    <scope>NUCLEOTIDE SEQUENCE [LARGE SCALE GENOMIC DNA]</scope>
    <source>
        <strain evidence="3">Heshi-A3</strain>
    </source>
</reference>
<dbReference type="RefSeq" id="WP_062833047.1">
    <property type="nucleotide sequence ID" value="NZ_BCNV01000001.1"/>
</dbReference>
<keyword evidence="2" id="KW-0808">Transferase</keyword>
<dbReference type="EMBL" id="BCNV01000001">
    <property type="protein sequence ID" value="GAS80105.1"/>
    <property type="molecule type" value="Genomic_DNA"/>
</dbReference>
<dbReference type="AlphaFoldDB" id="A0A117I057"/>